<evidence type="ECO:0000313" key="3">
    <source>
        <dbReference type="EMBL" id="CAL6083032.1"/>
    </source>
</evidence>
<dbReference type="EMBL" id="CATOUU010000899">
    <property type="protein sequence ID" value="CAI9957996.1"/>
    <property type="molecule type" value="Genomic_DNA"/>
</dbReference>
<organism evidence="2">
    <name type="scientific">Hexamita inflata</name>
    <dbReference type="NCBI Taxonomy" id="28002"/>
    <lineage>
        <taxon>Eukaryota</taxon>
        <taxon>Metamonada</taxon>
        <taxon>Diplomonadida</taxon>
        <taxon>Hexamitidae</taxon>
        <taxon>Hexamitinae</taxon>
        <taxon>Hexamita</taxon>
    </lineage>
</organism>
<gene>
    <name evidence="2" type="ORF">HINF_LOCUS45641</name>
    <name evidence="3" type="ORF">HINF_LOCUS61529</name>
</gene>
<dbReference type="SUPFAM" id="SSF48403">
    <property type="entry name" value="Ankyrin repeat"/>
    <property type="match status" value="1"/>
</dbReference>
<feature type="compositionally biased region" description="Basic and acidic residues" evidence="1">
    <location>
        <begin position="418"/>
        <end position="430"/>
    </location>
</feature>
<evidence type="ECO:0000313" key="4">
    <source>
        <dbReference type="Proteomes" id="UP001642409"/>
    </source>
</evidence>
<keyword evidence="4" id="KW-1185">Reference proteome</keyword>
<feature type="region of interest" description="Disordered" evidence="1">
    <location>
        <begin position="418"/>
        <end position="446"/>
    </location>
</feature>
<comment type="caution">
    <text evidence="2">The sequence shown here is derived from an EMBL/GenBank/DDBJ whole genome shotgun (WGS) entry which is preliminary data.</text>
</comment>
<dbReference type="AlphaFoldDB" id="A0AA86QLB7"/>
<dbReference type="Proteomes" id="UP001642409">
    <property type="component" value="Unassembled WGS sequence"/>
</dbReference>
<dbReference type="InterPro" id="IPR036770">
    <property type="entry name" value="Ankyrin_rpt-contain_sf"/>
</dbReference>
<evidence type="ECO:0000313" key="2">
    <source>
        <dbReference type="EMBL" id="CAI9957996.1"/>
    </source>
</evidence>
<proteinExistence type="predicted"/>
<feature type="compositionally biased region" description="Acidic residues" evidence="1">
    <location>
        <begin position="431"/>
        <end position="446"/>
    </location>
</feature>
<reference evidence="3 4" key="2">
    <citation type="submission" date="2024-07" db="EMBL/GenBank/DDBJ databases">
        <authorList>
            <person name="Akdeniz Z."/>
        </authorList>
    </citation>
    <scope>NUCLEOTIDE SEQUENCE [LARGE SCALE GENOMIC DNA]</scope>
</reference>
<accession>A0AA86QLB7</accession>
<feature type="region of interest" description="Disordered" evidence="1">
    <location>
        <begin position="267"/>
        <end position="300"/>
    </location>
</feature>
<name>A0AA86QLB7_9EUKA</name>
<reference evidence="2" key="1">
    <citation type="submission" date="2023-06" db="EMBL/GenBank/DDBJ databases">
        <authorList>
            <person name="Kurt Z."/>
        </authorList>
    </citation>
    <scope>NUCLEOTIDE SEQUENCE</scope>
</reference>
<dbReference type="EMBL" id="CAXDID020000369">
    <property type="protein sequence ID" value="CAL6083032.1"/>
    <property type="molecule type" value="Genomic_DNA"/>
</dbReference>
<sequence length="446" mass="51629">MCFAACGSRQPPEWFEACSTGNIEQITDLMDDCTQHRDHRPFQIYSKNEQQFMVHTGFTGLMYAIVNNQQEVVELLLNEEYDILCNQDTVVQTSEQWYTHQITVDMQIIQSLKKNNIQYYSQVPAGSTILDLALLLGNLELYIQLAQKLPRRIINHINESGYNNLFYLIELSKFFYLEPVNELTRPLFKFLFQRQALFYSIHSPTSIKRCLIHGSYAMLDILFSLFSKKYKVAFTSFIDNCNLQDYQDTKEQLKCVQLIAKFKQNEYDEEQSEQNSENNKEPVIVNETVPEEPTQSTKASNKIPTKTSFVKPLAKSEKDENEQEKFCTAHEQLNFKHFTYSLPKASALLKKVETVKVEDLKPEDLDLQVANLSKEAVKEVQKEDEKIEVDEMVDDLGLIEDIDELKAEIAFEEVKQEVKEPVTEIENKEEVDAEGEEEEGIDAETV</sequence>
<protein>
    <submittedName>
        <fullName evidence="2">Ankyrin repeat protein 1</fullName>
    </submittedName>
    <submittedName>
        <fullName evidence="3">Ankyrin_repeat protein 1</fullName>
    </submittedName>
</protein>
<dbReference type="Gene3D" id="1.25.40.20">
    <property type="entry name" value="Ankyrin repeat-containing domain"/>
    <property type="match status" value="1"/>
</dbReference>
<evidence type="ECO:0000256" key="1">
    <source>
        <dbReference type="SAM" id="MobiDB-lite"/>
    </source>
</evidence>